<comment type="caution">
    <text evidence="3">The sequence shown here is derived from an EMBL/GenBank/DDBJ whole genome shotgun (WGS) entry which is preliminary data.</text>
</comment>
<accession>A0ABP1RU30</accession>
<keyword evidence="2" id="KW-1133">Transmembrane helix</keyword>
<organism evidence="3 4">
    <name type="scientific">Orchesella dallaii</name>
    <dbReference type="NCBI Taxonomy" id="48710"/>
    <lineage>
        <taxon>Eukaryota</taxon>
        <taxon>Metazoa</taxon>
        <taxon>Ecdysozoa</taxon>
        <taxon>Arthropoda</taxon>
        <taxon>Hexapoda</taxon>
        <taxon>Collembola</taxon>
        <taxon>Entomobryomorpha</taxon>
        <taxon>Entomobryoidea</taxon>
        <taxon>Orchesellidae</taxon>
        <taxon>Orchesellinae</taxon>
        <taxon>Orchesella</taxon>
    </lineage>
</organism>
<dbReference type="Proteomes" id="UP001642540">
    <property type="component" value="Unassembled WGS sequence"/>
</dbReference>
<evidence type="ECO:0000256" key="2">
    <source>
        <dbReference type="SAM" id="Phobius"/>
    </source>
</evidence>
<evidence type="ECO:0000313" key="4">
    <source>
        <dbReference type="Proteomes" id="UP001642540"/>
    </source>
</evidence>
<feature type="transmembrane region" description="Helical" evidence="2">
    <location>
        <begin position="12"/>
        <end position="32"/>
    </location>
</feature>
<dbReference type="EMBL" id="CAXLJM020000108">
    <property type="protein sequence ID" value="CAL8135519.1"/>
    <property type="molecule type" value="Genomic_DNA"/>
</dbReference>
<keyword evidence="4" id="KW-1185">Reference proteome</keyword>
<name>A0ABP1RU30_9HEXA</name>
<evidence type="ECO:0000256" key="1">
    <source>
        <dbReference type="SAM" id="MobiDB-lite"/>
    </source>
</evidence>
<keyword evidence="2" id="KW-0472">Membrane</keyword>
<gene>
    <name evidence="3" type="ORF">ODALV1_LOCUS26018</name>
</gene>
<keyword evidence="2" id="KW-0812">Transmembrane</keyword>
<reference evidence="3 4" key="1">
    <citation type="submission" date="2024-08" db="EMBL/GenBank/DDBJ databases">
        <authorList>
            <person name="Cucini C."/>
            <person name="Frati F."/>
        </authorList>
    </citation>
    <scope>NUCLEOTIDE SEQUENCE [LARGE SCALE GENOMIC DNA]</scope>
</reference>
<feature type="transmembrane region" description="Helical" evidence="2">
    <location>
        <begin position="209"/>
        <end position="231"/>
    </location>
</feature>
<proteinExistence type="predicted"/>
<protein>
    <submittedName>
        <fullName evidence="3">Uncharacterized protein</fullName>
    </submittedName>
</protein>
<evidence type="ECO:0000313" key="3">
    <source>
        <dbReference type="EMBL" id="CAL8135519.1"/>
    </source>
</evidence>
<sequence length="306" mass="34751">MKELTPCLRMHVVYLCILYLLGIFARGVDGLFCLKCISIDCNYDDLECLHIKTFLVSELQNLYFFNEYLPFCPSVNETVKWRRMQTEDEPCREEKSNAATCTLGRMQIKTTETNADGRSKEHLNYATVMGCANRQLLNRIKLAFNEGKCDVLNQNKTASASANVHRELQLEHCRELSTMCYQNDYCINYTSSVVKPWADHKEANKRFEYTLILGMFGVVVVVITALLIAGLCRDPPSRPSNVPRSIGDESETVKVLEVRDKDFCSIESDVPNLSKNGTLGSIRRPSSKPPPPPPRLNRQQRESTPV</sequence>
<feature type="region of interest" description="Disordered" evidence="1">
    <location>
        <begin position="267"/>
        <end position="306"/>
    </location>
</feature>